<dbReference type="EMBL" id="MF101413">
    <property type="protein sequence ID" value="ARW60414.1"/>
    <property type="molecule type" value="Genomic_DNA"/>
</dbReference>
<dbReference type="NCBIfam" id="TIGR00945">
    <property type="entry name" value="tatC"/>
    <property type="match status" value="1"/>
</dbReference>
<feature type="transmembrane region" description="Helical" evidence="6">
    <location>
        <begin position="76"/>
        <end position="98"/>
    </location>
</feature>
<proteinExistence type="inferred from homology"/>
<keyword evidence="4 6" id="KW-1133">Transmembrane helix</keyword>
<organism evidence="7">
    <name type="scientific">Periphykon beckeri</name>
    <dbReference type="NCBI Taxonomy" id="2006982"/>
    <lineage>
        <taxon>Eukaryota</taxon>
        <taxon>Rhodophyta</taxon>
        <taxon>Florideophyceae</taxon>
        <taxon>Rhodymeniophycidae</taxon>
        <taxon>Ceramiales</taxon>
        <taxon>Rhodomelaceae</taxon>
        <taxon>Periphykon</taxon>
    </lineage>
</organism>
<dbReference type="Pfam" id="PF00902">
    <property type="entry name" value="TatC"/>
    <property type="match status" value="1"/>
</dbReference>
<feature type="transmembrane region" description="Helical" evidence="6">
    <location>
        <begin position="156"/>
        <end position="183"/>
    </location>
</feature>
<feature type="transmembrane region" description="Helical" evidence="6">
    <location>
        <begin position="27"/>
        <end position="45"/>
    </location>
</feature>
<reference evidence="7" key="1">
    <citation type="journal article" date="2017" name="J. Phycol.">
        <title>Analysis of chloroplast genomes and a supermatrix inform reclassification of the Rhodomelaceae (Rhodophyta).</title>
        <authorList>
            <person name="Diaz-Tapia P."/>
            <person name="Maggs C.A."/>
            <person name="West J.A."/>
            <person name="Verbruggen H."/>
        </authorList>
    </citation>
    <scope>NUCLEOTIDE SEQUENCE</scope>
    <source>
        <strain evidence="7">JH1427</strain>
    </source>
</reference>
<comment type="similarity">
    <text evidence="2">Belongs to the TatC family.</text>
</comment>
<feature type="transmembrane region" description="Helical" evidence="6">
    <location>
        <begin position="195"/>
        <end position="213"/>
    </location>
</feature>
<dbReference type="HAMAP" id="MF_00902">
    <property type="entry name" value="TatC"/>
    <property type="match status" value="1"/>
</dbReference>
<keyword evidence="3 6" id="KW-0812">Transmembrane</keyword>
<dbReference type="PANTHER" id="PTHR30371">
    <property type="entry name" value="SEC-INDEPENDENT PROTEIN TRANSLOCASE PROTEIN TATC"/>
    <property type="match status" value="1"/>
</dbReference>
<evidence type="ECO:0000256" key="1">
    <source>
        <dbReference type="ARBA" id="ARBA00004141"/>
    </source>
</evidence>
<evidence type="ECO:0000256" key="6">
    <source>
        <dbReference type="SAM" id="Phobius"/>
    </source>
</evidence>
<dbReference type="InterPro" id="IPR002033">
    <property type="entry name" value="TatC"/>
</dbReference>
<dbReference type="GO" id="GO:0043953">
    <property type="term" value="P:protein transport by the Tat complex"/>
    <property type="evidence" value="ECO:0007669"/>
    <property type="project" value="TreeGrafter"/>
</dbReference>
<evidence type="ECO:0000256" key="4">
    <source>
        <dbReference type="ARBA" id="ARBA00022989"/>
    </source>
</evidence>
<gene>
    <name evidence="7" type="primary">tatC</name>
</gene>
<accession>A0A1Z1M3S1</accession>
<dbReference type="RefSeq" id="YP_009392066.1">
    <property type="nucleotide sequence ID" value="NC_035261.1"/>
</dbReference>
<keyword evidence="7" id="KW-0934">Plastid</keyword>
<keyword evidence="7" id="KW-0150">Chloroplast</keyword>
<sequence length="241" mass="27503">MKEEIYAKDKDIYMSIAEHLNELKVRIFLSIIAFLIITVVCLIYTKEITLILQKPATGIKFLQLAPGEYLFVSIKISIYSAVILNSPFSIYQIFQFVLPGLTKKESSYIVPIITGSTTLFFIGILFSYTFLIPTTLKFLISYGSELIEPIWSFDEYFNFIILMMLGTGICFQIPIIQILLGITNIINWQKMLNQWKYITFIGTIAGAIITPSTDPITQIFMTITILVLYLSGIFILKIINK</sequence>
<dbReference type="PRINTS" id="PR01840">
    <property type="entry name" value="TATCFAMILY"/>
</dbReference>
<dbReference type="PANTHER" id="PTHR30371:SF0">
    <property type="entry name" value="SEC-INDEPENDENT PROTEIN TRANSLOCASE PROTEIN TATC, CHLOROPLASTIC-RELATED"/>
    <property type="match status" value="1"/>
</dbReference>
<keyword evidence="5 6" id="KW-0472">Membrane</keyword>
<dbReference type="GO" id="GO:0065002">
    <property type="term" value="P:intracellular protein transmembrane transport"/>
    <property type="evidence" value="ECO:0007669"/>
    <property type="project" value="TreeGrafter"/>
</dbReference>
<feature type="transmembrane region" description="Helical" evidence="6">
    <location>
        <begin position="219"/>
        <end position="239"/>
    </location>
</feature>
<comment type="subcellular location">
    <subcellularLocation>
        <location evidence="1">Membrane</location>
        <topology evidence="1">Multi-pass membrane protein</topology>
    </subcellularLocation>
</comment>
<evidence type="ECO:0000256" key="2">
    <source>
        <dbReference type="ARBA" id="ARBA00008882"/>
    </source>
</evidence>
<geneLocation type="chloroplast" evidence="7"/>
<dbReference type="GeneID" id="33353538"/>
<dbReference type="GO" id="GO:0033281">
    <property type="term" value="C:TAT protein transport complex"/>
    <property type="evidence" value="ECO:0007669"/>
    <property type="project" value="TreeGrafter"/>
</dbReference>
<protein>
    <submittedName>
        <fullName evidence="7">Sec-independent protein translocase component TatC</fullName>
    </submittedName>
</protein>
<dbReference type="AlphaFoldDB" id="A0A1Z1M3S1"/>
<evidence type="ECO:0000313" key="7">
    <source>
        <dbReference type="EMBL" id="ARW60414.1"/>
    </source>
</evidence>
<evidence type="ECO:0000256" key="5">
    <source>
        <dbReference type="ARBA" id="ARBA00023136"/>
    </source>
</evidence>
<evidence type="ECO:0000256" key="3">
    <source>
        <dbReference type="ARBA" id="ARBA00022692"/>
    </source>
</evidence>
<dbReference type="GO" id="GO:0009977">
    <property type="term" value="F:proton motive force dependent protein transmembrane transporter activity"/>
    <property type="evidence" value="ECO:0007669"/>
    <property type="project" value="TreeGrafter"/>
</dbReference>
<feature type="transmembrane region" description="Helical" evidence="6">
    <location>
        <begin position="110"/>
        <end position="136"/>
    </location>
</feature>
<name>A0A1Z1M3S1_9FLOR</name>